<dbReference type="PANTHER" id="PTHR32481">
    <property type="entry name" value="AMINOPEPTIDASE"/>
    <property type="match status" value="1"/>
</dbReference>
<comment type="caution">
    <text evidence="2">The sequence shown here is derived from an EMBL/GenBank/DDBJ whole genome shotgun (WGS) entry which is preliminary data.</text>
</comment>
<dbReference type="Pfam" id="PF04389">
    <property type="entry name" value="Peptidase_M28"/>
    <property type="match status" value="1"/>
</dbReference>
<dbReference type="Proteomes" id="UP000598146">
    <property type="component" value="Unassembled WGS sequence"/>
</dbReference>
<dbReference type="EMBL" id="JADQTO010000040">
    <property type="protein sequence ID" value="MBG0568536.1"/>
    <property type="molecule type" value="Genomic_DNA"/>
</dbReference>
<dbReference type="RefSeq" id="WP_196420308.1">
    <property type="nucleotide sequence ID" value="NZ_JADQTO010000040.1"/>
</dbReference>
<dbReference type="PANTHER" id="PTHR32481:SF0">
    <property type="entry name" value="AMINOPEPTIDASE YPDE-RELATED"/>
    <property type="match status" value="1"/>
</dbReference>
<dbReference type="AlphaFoldDB" id="A0A931CK42"/>
<proteinExistence type="predicted"/>
<dbReference type="InterPro" id="IPR051464">
    <property type="entry name" value="Peptidase_M42_aminopept"/>
</dbReference>
<keyword evidence="3" id="KW-1185">Reference proteome</keyword>
<protein>
    <submittedName>
        <fullName evidence="2">M28 family peptidase</fullName>
    </submittedName>
</protein>
<feature type="domain" description="Peptidase M28" evidence="1">
    <location>
        <begin position="212"/>
        <end position="380"/>
    </location>
</feature>
<evidence type="ECO:0000313" key="3">
    <source>
        <dbReference type="Proteomes" id="UP000598146"/>
    </source>
</evidence>
<name>A0A931CK42_9ACTN</name>
<dbReference type="InterPro" id="IPR007484">
    <property type="entry name" value="Peptidase_M28"/>
</dbReference>
<evidence type="ECO:0000259" key="1">
    <source>
        <dbReference type="Pfam" id="PF04389"/>
    </source>
</evidence>
<evidence type="ECO:0000313" key="2">
    <source>
        <dbReference type="EMBL" id="MBG0568536.1"/>
    </source>
</evidence>
<sequence>MSILRSAIERLAAIPRLPTSAGEQRAAEIIGAELSTCCSSVEIEPEPAYSSYAVPIGLLCGVALVSAWAGARGHRVVATVGGALAAAGIVDDVSGRRMAFRRCFLRPGTTQNVVAVTGDDRAEATLVVLAHHDAAPSGAVFDQRVQEWVSRHLPWLIARAKSNPPLWWPVVAGPALISLGSATGRTRWWRIGSVLTACSLAAMLDIARRPAVPGANDNLSGVAAVLALARALHAEPLRGLRVVLVSAGAEEALQEGIRGFARRHFPGLARDRTCFLNLDTVGSGRLVMLEGEGPIRMHDYDAAFRDLVADCAASEGIELVRGLRSRNSTDGAVPHRHGYRTATLVSVDDRKLIPHYHLDTDLPEHVDLGSVEQAARLAGAVARELAARAQRFGAGFGLPGRPVRQVT</sequence>
<dbReference type="Gene3D" id="3.40.630.10">
    <property type="entry name" value="Zn peptidases"/>
    <property type="match status" value="1"/>
</dbReference>
<gene>
    <name evidence="2" type="ORF">I4J89_44650</name>
</gene>
<accession>A0A931CK42</accession>
<dbReference type="SUPFAM" id="SSF53187">
    <property type="entry name" value="Zn-dependent exopeptidases"/>
    <property type="match status" value="1"/>
</dbReference>
<organism evidence="2 3">
    <name type="scientific">Actinoplanes aureus</name>
    <dbReference type="NCBI Taxonomy" id="2792083"/>
    <lineage>
        <taxon>Bacteria</taxon>
        <taxon>Bacillati</taxon>
        <taxon>Actinomycetota</taxon>
        <taxon>Actinomycetes</taxon>
        <taxon>Micromonosporales</taxon>
        <taxon>Micromonosporaceae</taxon>
        <taxon>Actinoplanes</taxon>
    </lineage>
</organism>
<reference evidence="2" key="1">
    <citation type="submission" date="2020-11" db="EMBL/GenBank/DDBJ databases">
        <title>Isolation and identification of active actinomycetes.</title>
        <authorList>
            <person name="Sun X."/>
        </authorList>
    </citation>
    <scope>NUCLEOTIDE SEQUENCE</scope>
    <source>
        <strain evidence="2">NEAU-A11</strain>
    </source>
</reference>